<evidence type="ECO:0000313" key="2">
    <source>
        <dbReference type="Proteomes" id="UP001152795"/>
    </source>
</evidence>
<dbReference type="AlphaFoldDB" id="A0A7D9KBJ4"/>
<sequence length="149" mass="16853">MQALGLFARPAILGRTNKSTVVLEKIVKENSLNRTGAVNFNNYGKQDSVGFSPCSDKFMDNFLLYVYVHNYFVTAKKTYTEVGHVNKLVSDLEQPKADELDKVYVRLKMKETDETVYYVQEFKIFSEARITPMFSSSYGPTSTGSETSS</sequence>
<accession>A0A7D9KBJ4</accession>
<organism evidence="1 2">
    <name type="scientific">Paramuricea clavata</name>
    <name type="common">Red gorgonian</name>
    <name type="synonym">Violescent sea-whip</name>
    <dbReference type="NCBI Taxonomy" id="317549"/>
    <lineage>
        <taxon>Eukaryota</taxon>
        <taxon>Metazoa</taxon>
        <taxon>Cnidaria</taxon>
        <taxon>Anthozoa</taxon>
        <taxon>Octocorallia</taxon>
        <taxon>Malacalcyonacea</taxon>
        <taxon>Plexauridae</taxon>
        <taxon>Paramuricea</taxon>
    </lineage>
</organism>
<dbReference type="EMBL" id="CACRXK020031748">
    <property type="protein sequence ID" value="CAB4043197.1"/>
    <property type="molecule type" value="Genomic_DNA"/>
</dbReference>
<evidence type="ECO:0000313" key="1">
    <source>
        <dbReference type="EMBL" id="CAB4043197.1"/>
    </source>
</evidence>
<dbReference type="OrthoDB" id="8174150at2759"/>
<name>A0A7D9KBJ4_PARCT</name>
<dbReference type="Proteomes" id="UP001152795">
    <property type="component" value="Unassembled WGS sequence"/>
</dbReference>
<reference evidence="1" key="1">
    <citation type="submission" date="2020-04" db="EMBL/GenBank/DDBJ databases">
        <authorList>
            <person name="Alioto T."/>
            <person name="Alioto T."/>
            <person name="Gomez Garrido J."/>
        </authorList>
    </citation>
    <scope>NUCLEOTIDE SEQUENCE</scope>
    <source>
        <strain evidence="1">A484AB</strain>
    </source>
</reference>
<comment type="caution">
    <text evidence="1">The sequence shown here is derived from an EMBL/GenBank/DDBJ whole genome shotgun (WGS) entry which is preliminary data.</text>
</comment>
<proteinExistence type="predicted"/>
<keyword evidence="2" id="KW-1185">Reference proteome</keyword>
<gene>
    <name evidence="1" type="ORF">PACLA_8A073792</name>
</gene>
<protein>
    <submittedName>
        <fullName evidence="1">Uncharacterized protein</fullName>
    </submittedName>
</protein>